<dbReference type="AlphaFoldDB" id="A0A174XVQ9"/>
<gene>
    <name evidence="4" type="ORF">CE91St55_18400</name>
    <name evidence="5" type="ORF">GNE07_29075</name>
</gene>
<feature type="chain" id="PRO_5042683906" evidence="3">
    <location>
        <begin position="21"/>
        <end position="388"/>
    </location>
</feature>
<name>A0A174XVQ9_9FIRM</name>
<accession>A0A174XVQ9</accession>
<evidence type="ECO:0000256" key="3">
    <source>
        <dbReference type="SAM" id="SignalP"/>
    </source>
</evidence>
<organism evidence="5 6">
    <name type="scientific">Hungatella hathewayi</name>
    <dbReference type="NCBI Taxonomy" id="154046"/>
    <lineage>
        <taxon>Bacteria</taxon>
        <taxon>Bacillati</taxon>
        <taxon>Bacillota</taxon>
        <taxon>Clostridia</taxon>
        <taxon>Lachnospirales</taxon>
        <taxon>Lachnospiraceae</taxon>
        <taxon>Hungatella</taxon>
    </lineage>
</organism>
<evidence type="ECO:0000256" key="1">
    <source>
        <dbReference type="ARBA" id="ARBA00022729"/>
    </source>
</evidence>
<keyword evidence="1 3" id="KW-0732">Signal</keyword>
<dbReference type="RefSeq" id="WP_006776367.1">
    <property type="nucleotide sequence ID" value="NZ_BQNJ01000001.1"/>
</dbReference>
<dbReference type="PROSITE" id="PS51257">
    <property type="entry name" value="PROKAR_LIPOPROTEIN"/>
    <property type="match status" value="1"/>
</dbReference>
<evidence type="ECO:0000313" key="6">
    <source>
        <dbReference type="Proteomes" id="UP000434223"/>
    </source>
</evidence>
<evidence type="ECO:0000256" key="2">
    <source>
        <dbReference type="SAM" id="MobiDB-lite"/>
    </source>
</evidence>
<dbReference type="GeneID" id="93151278"/>
<dbReference type="GO" id="GO:0015888">
    <property type="term" value="P:thiamine transport"/>
    <property type="evidence" value="ECO:0007669"/>
    <property type="project" value="TreeGrafter"/>
</dbReference>
<dbReference type="SUPFAM" id="SSF53850">
    <property type="entry name" value="Periplasmic binding protein-like II"/>
    <property type="match status" value="1"/>
</dbReference>
<dbReference type="GO" id="GO:0030975">
    <property type="term" value="F:thiamine binding"/>
    <property type="evidence" value="ECO:0007669"/>
    <property type="project" value="TreeGrafter"/>
</dbReference>
<dbReference type="EMBL" id="WNME01000043">
    <property type="protein sequence ID" value="MUB67074.1"/>
    <property type="molecule type" value="Genomic_DNA"/>
</dbReference>
<evidence type="ECO:0000313" key="5">
    <source>
        <dbReference type="EMBL" id="MUB67074.1"/>
    </source>
</evidence>
<dbReference type="Proteomes" id="UP000434223">
    <property type="component" value="Unassembled WGS sequence"/>
</dbReference>
<protein>
    <submittedName>
        <fullName evidence="5">Extracellular solute-binding protein</fullName>
    </submittedName>
    <submittedName>
        <fullName evidence="4">Iron ABC transporter substrate-binding protein</fullName>
    </submittedName>
</protein>
<dbReference type="EMBL" id="BQNJ01000001">
    <property type="protein sequence ID" value="GKG99858.1"/>
    <property type="molecule type" value="Genomic_DNA"/>
</dbReference>
<proteinExistence type="predicted"/>
<dbReference type="Pfam" id="PF13343">
    <property type="entry name" value="SBP_bac_6"/>
    <property type="match status" value="1"/>
</dbReference>
<feature type="region of interest" description="Disordered" evidence="2">
    <location>
        <begin position="25"/>
        <end position="62"/>
    </location>
</feature>
<dbReference type="PANTHER" id="PTHR30006:SF2">
    <property type="entry name" value="ABC TRANSPORTER SUBSTRATE-BINDING PROTEIN"/>
    <property type="match status" value="1"/>
</dbReference>
<reference evidence="5 6" key="1">
    <citation type="submission" date="2019-09" db="EMBL/GenBank/DDBJ databases">
        <title>Draft genome sequencing of Hungatella hathewayi 123Y-2.</title>
        <authorList>
            <person name="Lv Q."/>
            <person name="Li S."/>
        </authorList>
    </citation>
    <scope>NUCLEOTIDE SEQUENCE [LARGE SCALE GENOMIC DNA]</scope>
    <source>
        <strain evidence="5 6">123Y-2</strain>
    </source>
</reference>
<dbReference type="Gene3D" id="3.40.190.10">
    <property type="entry name" value="Periplasmic binding protein-like II"/>
    <property type="match status" value="2"/>
</dbReference>
<reference evidence="4" key="2">
    <citation type="submission" date="2022-01" db="EMBL/GenBank/DDBJ databases">
        <title>Novel bile acid biosynthetic pathways are enriched in the microbiome of centenarians.</title>
        <authorList>
            <person name="Sato Y."/>
            <person name="Atarashi K."/>
            <person name="Plichta R.D."/>
            <person name="Arai Y."/>
            <person name="Sasajima S."/>
            <person name="Kearney M.S."/>
            <person name="Suda W."/>
            <person name="Takeshita K."/>
            <person name="Sasaki T."/>
            <person name="Okamoto S."/>
            <person name="Skelly N.A."/>
            <person name="Okamura Y."/>
            <person name="Vlamakis H."/>
            <person name="Li Y."/>
            <person name="Tanoue T."/>
            <person name="Takei H."/>
            <person name="Nittono H."/>
            <person name="Narushima S."/>
            <person name="Irie J."/>
            <person name="Itoh H."/>
            <person name="Moriya K."/>
            <person name="Sugiura Y."/>
            <person name="Suematsu M."/>
            <person name="Moritoki N."/>
            <person name="Shibata S."/>
            <person name="Littman R.D."/>
            <person name="Fischbach A.M."/>
            <person name="Uwamino Y."/>
            <person name="Inoue T."/>
            <person name="Honda A."/>
            <person name="Hattori M."/>
            <person name="Murai T."/>
            <person name="Xavier J.R."/>
            <person name="Hirose N."/>
            <person name="Honda K."/>
        </authorList>
    </citation>
    <scope>NUCLEOTIDE SEQUENCE</scope>
    <source>
        <strain evidence="4">CE91-St55</strain>
    </source>
</reference>
<dbReference type="OrthoDB" id="179400at2"/>
<dbReference type="GO" id="GO:0030288">
    <property type="term" value="C:outer membrane-bounded periplasmic space"/>
    <property type="evidence" value="ECO:0007669"/>
    <property type="project" value="TreeGrafter"/>
</dbReference>
<dbReference type="PANTHER" id="PTHR30006">
    <property type="entry name" value="THIAMINE-BINDING PERIPLASMIC PROTEIN-RELATED"/>
    <property type="match status" value="1"/>
</dbReference>
<evidence type="ECO:0000313" key="4">
    <source>
        <dbReference type="EMBL" id="GKG99858.1"/>
    </source>
</evidence>
<dbReference type="GO" id="GO:0030976">
    <property type="term" value="F:thiamine pyrophosphate binding"/>
    <property type="evidence" value="ECO:0007669"/>
    <property type="project" value="TreeGrafter"/>
</dbReference>
<feature type="signal peptide" evidence="3">
    <location>
        <begin position="1"/>
        <end position="20"/>
    </location>
</feature>
<sequence length="388" mass="42060">MKLKNAVLIGILAAAAVSTAGCGKKEAVPSDTAAQTEAAKQTDAGQTEAQGNSEEEAPADNQAVLSQKPTGKRLVLVTNNASDGRDVWLSEHAQEAGFNVEIVALGAGDATARVISEINNPTTNVIWGPSEDQFTAMAEAGSLAKFTPEWAEDVKGLSKENGYSWSYEIQPKLLVCNPDVYTEETAPKSYQDLWEKEEFHGKYAVPTTFDGNTNRAIVGGILVQYLDPAGELGVSDEGWKAIKAYFDNGYKTPKGENDFGNMASGKVPITFTFASGLKGKSESYNIKPLIVYTEVGEPTNTNQIAVVANKDQEMVEESMRFANWLGSAEVIGAYAAENGNMVANKKAEDSMVPIIKEVKEHYKPQEADWAYVNSMMDDWVAKIQLEIY</sequence>
<dbReference type="Proteomes" id="UP001055091">
    <property type="component" value="Unassembled WGS sequence"/>
</dbReference>
<comment type="caution">
    <text evidence="5">The sequence shown here is derived from an EMBL/GenBank/DDBJ whole genome shotgun (WGS) entry which is preliminary data.</text>
</comment>
<feature type="compositionally biased region" description="Polar residues" evidence="2">
    <location>
        <begin position="32"/>
        <end position="52"/>
    </location>
</feature>